<dbReference type="PANTHER" id="PTHR35528">
    <property type="entry name" value="BLL1675 PROTEIN"/>
    <property type="match status" value="1"/>
</dbReference>
<evidence type="ECO:0000256" key="2">
    <source>
        <dbReference type="ARBA" id="ARBA00022578"/>
    </source>
</evidence>
<dbReference type="NCBIfam" id="NF033587">
    <property type="entry name" value="transpos_IS6"/>
    <property type="match status" value="1"/>
</dbReference>
<name>A0A2S8I1G3_BURCE</name>
<evidence type="ECO:0000256" key="1">
    <source>
        <dbReference type="ARBA" id="ARBA00002286"/>
    </source>
</evidence>
<gene>
    <name evidence="6" type="ORF">C5615_36250</name>
</gene>
<dbReference type="InterPro" id="IPR032874">
    <property type="entry name" value="DDE_dom"/>
</dbReference>
<evidence type="ECO:0000259" key="5">
    <source>
        <dbReference type="PROSITE" id="PS50994"/>
    </source>
</evidence>
<comment type="caution">
    <text evidence="6">The sequence shown here is derived from an EMBL/GenBank/DDBJ whole genome shotgun (WGS) entry which is preliminary data.</text>
</comment>
<proteinExistence type="predicted"/>
<keyword evidence="4" id="KW-0233">DNA recombination</keyword>
<organism evidence="6 7">
    <name type="scientific">Burkholderia cepacia</name>
    <name type="common">Pseudomonas cepacia</name>
    <dbReference type="NCBI Taxonomy" id="292"/>
    <lineage>
        <taxon>Bacteria</taxon>
        <taxon>Pseudomonadati</taxon>
        <taxon>Pseudomonadota</taxon>
        <taxon>Betaproteobacteria</taxon>
        <taxon>Burkholderiales</taxon>
        <taxon>Burkholderiaceae</taxon>
        <taxon>Burkholderia</taxon>
        <taxon>Burkholderia cepacia complex</taxon>
    </lineage>
</organism>
<reference evidence="6 7" key="1">
    <citation type="submission" date="2018-02" db="EMBL/GenBank/DDBJ databases">
        <title>Draft genome sequencing of Burkholderia cepacia Y14-15.</title>
        <authorList>
            <person name="Zheng B.-X."/>
        </authorList>
    </citation>
    <scope>NUCLEOTIDE SEQUENCE [LARGE SCALE GENOMIC DNA]</scope>
    <source>
        <strain evidence="6 7">Y14-15</strain>
    </source>
</reference>
<evidence type="ECO:0000256" key="4">
    <source>
        <dbReference type="ARBA" id="ARBA00023172"/>
    </source>
</evidence>
<feature type="domain" description="Integrase catalytic" evidence="5">
    <location>
        <begin position="72"/>
        <end position="173"/>
    </location>
</feature>
<dbReference type="InterPro" id="IPR012337">
    <property type="entry name" value="RNaseH-like_sf"/>
</dbReference>
<evidence type="ECO:0000313" key="6">
    <source>
        <dbReference type="EMBL" id="PQP08528.1"/>
    </source>
</evidence>
<keyword evidence="3" id="KW-0238">DNA-binding</keyword>
<protein>
    <submittedName>
        <fullName evidence="6">IS6 family transposase</fullName>
    </submittedName>
</protein>
<dbReference type="PROSITE" id="PS50994">
    <property type="entry name" value="INTEGRASE"/>
    <property type="match status" value="1"/>
</dbReference>
<dbReference type="Pfam" id="PF13610">
    <property type="entry name" value="DDE_Tnp_IS240"/>
    <property type="match status" value="1"/>
</dbReference>
<dbReference type="InterPro" id="IPR036397">
    <property type="entry name" value="RNaseH_sf"/>
</dbReference>
<dbReference type="AlphaFoldDB" id="A0A2S8I1G3"/>
<dbReference type="Proteomes" id="UP000238206">
    <property type="component" value="Unassembled WGS sequence"/>
</dbReference>
<dbReference type="PANTHER" id="PTHR35528:SF3">
    <property type="entry name" value="BLL1675 PROTEIN"/>
    <property type="match status" value="1"/>
</dbReference>
<dbReference type="GO" id="GO:0003677">
    <property type="term" value="F:DNA binding"/>
    <property type="evidence" value="ECO:0007669"/>
    <property type="project" value="UniProtKB-KW"/>
</dbReference>
<dbReference type="GO" id="GO:0015074">
    <property type="term" value="P:DNA integration"/>
    <property type="evidence" value="ECO:0007669"/>
    <property type="project" value="InterPro"/>
</dbReference>
<dbReference type="InterPro" id="IPR047930">
    <property type="entry name" value="Transpos_IS6"/>
</dbReference>
<dbReference type="InterPro" id="IPR052183">
    <property type="entry name" value="IS_Transposase"/>
</dbReference>
<keyword evidence="2" id="KW-0815">Transposition</keyword>
<accession>A0A2S8I1G3</accession>
<dbReference type="GO" id="GO:0032196">
    <property type="term" value="P:transposition"/>
    <property type="evidence" value="ECO:0007669"/>
    <property type="project" value="UniProtKB-KW"/>
</dbReference>
<dbReference type="GO" id="GO:0006310">
    <property type="term" value="P:DNA recombination"/>
    <property type="evidence" value="ECO:0007669"/>
    <property type="project" value="UniProtKB-KW"/>
</dbReference>
<evidence type="ECO:0000256" key="3">
    <source>
        <dbReference type="ARBA" id="ARBA00023125"/>
    </source>
</evidence>
<dbReference type="SUPFAM" id="SSF53098">
    <property type="entry name" value="Ribonuclease H-like"/>
    <property type="match status" value="1"/>
</dbReference>
<dbReference type="InterPro" id="IPR001584">
    <property type="entry name" value="Integrase_cat-core"/>
</dbReference>
<sequence>MTTLNPAVARVLKRLHYPLDVILMCVRWYVAYSLSLRNLEEMMAERGIEVDHSSVHRWVIKLVPLFEKAFRRHKRPVGKSWRMDETYVKVKGQWKYLYRAVDKQGNRVDFLLRAHRDKAAARRYFEKAIDQNGEPETITVDKSGANLAALEALNAERSTPIKVRQNKYLNNIV</sequence>
<comment type="function">
    <text evidence="1">Involved in the transposition of the insertion sequence.</text>
</comment>
<dbReference type="Gene3D" id="3.30.420.10">
    <property type="entry name" value="Ribonuclease H-like superfamily/Ribonuclease H"/>
    <property type="match status" value="1"/>
</dbReference>
<dbReference type="EMBL" id="PUIQ01000089">
    <property type="protein sequence ID" value="PQP08528.1"/>
    <property type="molecule type" value="Genomic_DNA"/>
</dbReference>
<evidence type="ECO:0000313" key="7">
    <source>
        <dbReference type="Proteomes" id="UP000238206"/>
    </source>
</evidence>